<evidence type="ECO:0000256" key="4">
    <source>
        <dbReference type="PROSITE-ProRule" id="PRU00134"/>
    </source>
</evidence>
<reference evidence="6" key="1">
    <citation type="submission" date="2023-11" db="EMBL/GenBank/DDBJ databases">
        <authorList>
            <person name="De Vega J J."/>
            <person name="De Vega J J."/>
        </authorList>
    </citation>
    <scope>NUCLEOTIDE SEQUENCE</scope>
</reference>
<keyword evidence="7" id="KW-1185">Reference proteome</keyword>
<evidence type="ECO:0000256" key="2">
    <source>
        <dbReference type="ARBA" id="ARBA00022771"/>
    </source>
</evidence>
<evidence type="ECO:0000313" key="6">
    <source>
        <dbReference type="EMBL" id="CAK5284653.1"/>
    </source>
</evidence>
<dbReference type="EMBL" id="CAVNYO010000480">
    <property type="protein sequence ID" value="CAK5284653.1"/>
    <property type="molecule type" value="Genomic_DNA"/>
</dbReference>
<accession>A0AAD2HYU0</accession>
<dbReference type="AlphaFoldDB" id="A0AAD2HYU0"/>
<evidence type="ECO:0000256" key="1">
    <source>
        <dbReference type="ARBA" id="ARBA00022723"/>
    </source>
</evidence>
<feature type="domain" description="MYND-type" evidence="5">
    <location>
        <begin position="491"/>
        <end position="524"/>
    </location>
</feature>
<organism evidence="6 7">
    <name type="scientific">Mycena citricolor</name>
    <dbReference type="NCBI Taxonomy" id="2018698"/>
    <lineage>
        <taxon>Eukaryota</taxon>
        <taxon>Fungi</taxon>
        <taxon>Dikarya</taxon>
        <taxon>Basidiomycota</taxon>
        <taxon>Agaricomycotina</taxon>
        <taxon>Agaricomycetes</taxon>
        <taxon>Agaricomycetidae</taxon>
        <taxon>Agaricales</taxon>
        <taxon>Marasmiineae</taxon>
        <taxon>Mycenaceae</taxon>
        <taxon>Mycena</taxon>
    </lineage>
</organism>
<sequence length="531" mass="59144">MPADLSQLALSPADLDELRRLVSLGKSMQPDIARAARQRGTSGTLSERVAARCEFALMGIKLQSVTGSPLLAPGISKAQTPPAVGGMMHAVGQLGKIVEVDYGREPGSADFAMLAKHLKRVRHLLRVYYDFRVARRQHADLVYCDWGAMSDVGITLHRLGLLLQLDPSRLRAAMARGGPQLEQLLLEDDMDIGSFRKMAVAIRQRVVADVEAEDSDREIAGELEDKADGDLAAHVLSWFYGDVTVGFIIMGRTSGDAAEKRWASKAMKRLVLWSTHPTYRATLGDALTDAMRPIYWSKPLLTEFGQAGGLAALFGDWINSSCASVCEEALKTLPSAAWENQKPASLLAITRELQGKISHETTDIACSVIFINACLNMYSLYGLAPFVQASKKETDDDPVLFYYIQHVIKRDKLPMETAAEWEKLLKSYAEMPRTMEKRYQWANYSIGAKWDCLEFFGCEADGCPEQRALFALRDERVRGVRDAQIEERLEKWGTKPRSCAACESVSYCSSSCQKAHWPTHKPQCLKFRRRA</sequence>
<dbReference type="Proteomes" id="UP001295794">
    <property type="component" value="Unassembled WGS sequence"/>
</dbReference>
<protein>
    <recommendedName>
        <fullName evidence="5">MYND-type domain-containing protein</fullName>
    </recommendedName>
</protein>
<name>A0AAD2HYU0_9AGAR</name>
<evidence type="ECO:0000256" key="3">
    <source>
        <dbReference type="ARBA" id="ARBA00022833"/>
    </source>
</evidence>
<gene>
    <name evidence="6" type="ORF">MYCIT1_LOCUS38033</name>
</gene>
<keyword evidence="1" id="KW-0479">Metal-binding</keyword>
<dbReference type="PROSITE" id="PS50865">
    <property type="entry name" value="ZF_MYND_2"/>
    <property type="match status" value="1"/>
</dbReference>
<comment type="caution">
    <text evidence="6">The sequence shown here is derived from an EMBL/GenBank/DDBJ whole genome shotgun (WGS) entry which is preliminary data.</text>
</comment>
<dbReference type="GO" id="GO:0008270">
    <property type="term" value="F:zinc ion binding"/>
    <property type="evidence" value="ECO:0007669"/>
    <property type="project" value="UniProtKB-KW"/>
</dbReference>
<dbReference type="Pfam" id="PF01753">
    <property type="entry name" value="zf-MYND"/>
    <property type="match status" value="1"/>
</dbReference>
<keyword evidence="3" id="KW-0862">Zinc</keyword>
<evidence type="ECO:0000313" key="7">
    <source>
        <dbReference type="Proteomes" id="UP001295794"/>
    </source>
</evidence>
<keyword evidence="2 4" id="KW-0863">Zinc-finger</keyword>
<evidence type="ECO:0000259" key="5">
    <source>
        <dbReference type="PROSITE" id="PS50865"/>
    </source>
</evidence>
<dbReference type="Gene3D" id="6.10.140.2220">
    <property type="match status" value="1"/>
</dbReference>
<proteinExistence type="predicted"/>
<dbReference type="SUPFAM" id="SSF144232">
    <property type="entry name" value="HIT/MYND zinc finger-like"/>
    <property type="match status" value="1"/>
</dbReference>
<dbReference type="InterPro" id="IPR002893">
    <property type="entry name" value="Znf_MYND"/>
</dbReference>